<comment type="caution">
    <text evidence="1">The sequence shown here is derived from an EMBL/GenBank/DDBJ whole genome shotgun (WGS) entry which is preliminary data.</text>
</comment>
<reference evidence="1" key="1">
    <citation type="submission" date="2022-07" db="EMBL/GenBank/DDBJ databases">
        <title>Fungi with potential for degradation of polypropylene.</title>
        <authorList>
            <person name="Gostincar C."/>
        </authorList>
    </citation>
    <scope>NUCLEOTIDE SEQUENCE</scope>
    <source>
        <strain evidence="1">EXF-13308</strain>
    </source>
</reference>
<name>A0AA38R7S5_9PEZI</name>
<sequence>MSSGYAEGRVALQRRVRRRRPWLDAAQTPFRDDAPMMGPPGTTAADFEMPRLRRCPFNLGSMVWEARVDGGVDGYVWKVCFGAQGPFALKVFWDAKPADFPTYYAPQRECQNAALLQMMQTAVEQAAAASHPILVNAKPNTWDDAVANLAAFSDEARLKQPSPADHGSVPPLGLRQISTMPRMKRCYGWLTIPGKVFWNLHSSLRPPQVEVDRIKRYLRPDQEYIAIVYEYVEEGENDPDTM</sequence>
<evidence type="ECO:0000313" key="2">
    <source>
        <dbReference type="Proteomes" id="UP001174694"/>
    </source>
</evidence>
<proteinExistence type="predicted"/>
<protein>
    <submittedName>
        <fullName evidence="1">Uncharacterized protein</fullName>
    </submittedName>
</protein>
<gene>
    <name evidence="1" type="ORF">NKR23_g8931</name>
</gene>
<keyword evidence="2" id="KW-1185">Reference proteome</keyword>
<dbReference type="Proteomes" id="UP001174694">
    <property type="component" value="Unassembled WGS sequence"/>
</dbReference>
<evidence type="ECO:0000313" key="1">
    <source>
        <dbReference type="EMBL" id="KAJ9137652.1"/>
    </source>
</evidence>
<dbReference type="EMBL" id="JANBVO010000033">
    <property type="protein sequence ID" value="KAJ9137652.1"/>
    <property type="molecule type" value="Genomic_DNA"/>
</dbReference>
<accession>A0AA38R7S5</accession>
<dbReference type="AlphaFoldDB" id="A0AA38R7S5"/>
<organism evidence="1 2">
    <name type="scientific">Pleurostoma richardsiae</name>
    <dbReference type="NCBI Taxonomy" id="41990"/>
    <lineage>
        <taxon>Eukaryota</taxon>
        <taxon>Fungi</taxon>
        <taxon>Dikarya</taxon>
        <taxon>Ascomycota</taxon>
        <taxon>Pezizomycotina</taxon>
        <taxon>Sordariomycetes</taxon>
        <taxon>Sordariomycetidae</taxon>
        <taxon>Calosphaeriales</taxon>
        <taxon>Pleurostomataceae</taxon>
        <taxon>Pleurostoma</taxon>
    </lineage>
</organism>